<dbReference type="PANTHER" id="PTHR47572:SF5">
    <property type="entry name" value="BLR2277 PROTEIN"/>
    <property type="match status" value="1"/>
</dbReference>
<dbReference type="InterPro" id="IPR011042">
    <property type="entry name" value="6-blade_b-propeller_TolB-like"/>
</dbReference>
<evidence type="ECO:0000259" key="3">
    <source>
        <dbReference type="Pfam" id="PF08450"/>
    </source>
</evidence>
<proteinExistence type="predicted"/>
<evidence type="ECO:0000256" key="1">
    <source>
        <dbReference type="PIRSR" id="PIRSR605511-1"/>
    </source>
</evidence>
<sequence length="286" mass="30387">MTQPQSRFESNAVSFASGLGFIEGPVWDDGAQTLSVVSINHGCVYVMDRNGSKVQTVEVGGGPNGLVLSRSGLLIAQNGGIFGASGPAQPGVQRIVDGRVDYVLGTGFFAPNDLAFGPDGRLYVTDPATDRALVEPTEGRLLACDLKTGECEVIVDRRLFPNGLAFEADGQHLLLAQTYTRVIERLHRSSAGWISDGIFCHLVNGRPDGMALDEEGNLWVCTPGTGGVEIFDRRGVFVQRIELGAGTMTTNICFGGEERCDVFITAAGIGTVLTLKTDVPGLLLLK</sequence>
<comment type="caution">
    <text evidence="4">The sequence shown here is derived from an EMBL/GenBank/DDBJ whole genome shotgun (WGS) entry which is preliminary data.</text>
</comment>
<dbReference type="EMBL" id="OCSU01000004">
    <property type="protein sequence ID" value="SOE91460.1"/>
    <property type="molecule type" value="Genomic_DNA"/>
</dbReference>
<dbReference type="InterPro" id="IPR005511">
    <property type="entry name" value="SMP-30"/>
</dbReference>
<feature type="binding site" evidence="2">
    <location>
        <position position="208"/>
    </location>
    <ligand>
        <name>a divalent metal cation</name>
        <dbReference type="ChEBI" id="CHEBI:60240"/>
    </ligand>
</feature>
<feature type="binding site" evidence="2">
    <location>
        <position position="23"/>
    </location>
    <ligand>
        <name>a divalent metal cation</name>
        <dbReference type="ChEBI" id="CHEBI:60240"/>
    </ligand>
</feature>
<dbReference type="InterPro" id="IPR051262">
    <property type="entry name" value="SMP-30/CGR1_Lactonase"/>
</dbReference>
<dbReference type="SUPFAM" id="SSF63829">
    <property type="entry name" value="Calcium-dependent phosphotriesterase"/>
    <property type="match status" value="1"/>
</dbReference>
<dbReference type="AlphaFoldDB" id="A0A7Z7N7B0"/>
<evidence type="ECO:0000256" key="2">
    <source>
        <dbReference type="PIRSR" id="PIRSR605511-2"/>
    </source>
</evidence>
<dbReference type="Gene3D" id="2.120.10.30">
    <property type="entry name" value="TolB, C-terminal domain"/>
    <property type="match status" value="1"/>
</dbReference>
<dbReference type="PRINTS" id="PR01790">
    <property type="entry name" value="SMP30FAMILY"/>
</dbReference>
<evidence type="ECO:0000313" key="5">
    <source>
        <dbReference type="Proteomes" id="UP000219522"/>
    </source>
</evidence>
<dbReference type="InterPro" id="IPR013658">
    <property type="entry name" value="SGL"/>
</dbReference>
<name>A0A7Z7N7B0_9BURK</name>
<accession>A0A7Z7N7B0</accession>
<feature type="active site" description="Proton donor/acceptor" evidence="1">
    <location>
        <position position="208"/>
    </location>
</feature>
<dbReference type="PANTHER" id="PTHR47572">
    <property type="entry name" value="LIPOPROTEIN-RELATED"/>
    <property type="match status" value="1"/>
</dbReference>
<dbReference type="GO" id="GO:0046872">
    <property type="term" value="F:metal ion binding"/>
    <property type="evidence" value="ECO:0007669"/>
    <property type="project" value="UniProtKB-KW"/>
</dbReference>
<keyword evidence="2" id="KW-0862">Zinc</keyword>
<dbReference type="Proteomes" id="UP000219522">
    <property type="component" value="Unassembled WGS sequence"/>
</dbReference>
<organism evidence="4 5">
    <name type="scientific">Caballeronia arationis</name>
    <dbReference type="NCBI Taxonomy" id="1777142"/>
    <lineage>
        <taxon>Bacteria</taxon>
        <taxon>Pseudomonadati</taxon>
        <taxon>Pseudomonadota</taxon>
        <taxon>Betaproteobacteria</taxon>
        <taxon>Burkholderiales</taxon>
        <taxon>Burkholderiaceae</taxon>
        <taxon>Caballeronia</taxon>
    </lineage>
</organism>
<dbReference type="RefSeq" id="WP_097191100.1">
    <property type="nucleotide sequence ID" value="NZ_OCSU01000004.1"/>
</dbReference>
<dbReference type="Pfam" id="PF08450">
    <property type="entry name" value="SGL"/>
    <property type="match status" value="1"/>
</dbReference>
<evidence type="ECO:0000313" key="4">
    <source>
        <dbReference type="EMBL" id="SOE91460.1"/>
    </source>
</evidence>
<feature type="domain" description="SMP-30/Gluconolactonase/LRE-like region" evidence="3">
    <location>
        <begin position="23"/>
        <end position="267"/>
    </location>
</feature>
<reference evidence="4 5" key="1">
    <citation type="submission" date="2017-09" db="EMBL/GenBank/DDBJ databases">
        <authorList>
            <person name="Varghese N."/>
            <person name="Submissions S."/>
        </authorList>
    </citation>
    <scope>NUCLEOTIDE SEQUENCE [LARGE SCALE GENOMIC DNA]</scope>
    <source>
        <strain evidence="4 5">OK806</strain>
    </source>
</reference>
<feature type="binding site" evidence="2">
    <location>
        <position position="112"/>
    </location>
    <ligand>
        <name>substrate</name>
    </ligand>
</feature>
<comment type="cofactor">
    <cofactor evidence="2">
        <name>Zn(2+)</name>
        <dbReference type="ChEBI" id="CHEBI:29105"/>
    </cofactor>
    <text evidence="2">Binds 1 divalent metal cation per subunit.</text>
</comment>
<feature type="binding site" evidence="2">
    <location>
        <position position="162"/>
    </location>
    <ligand>
        <name>a divalent metal cation</name>
        <dbReference type="ChEBI" id="CHEBI:60240"/>
    </ligand>
</feature>
<gene>
    <name evidence="4" type="ORF">SAMN05446927_8387</name>
</gene>
<protein>
    <submittedName>
        <fullName evidence="4">Gluconolactonase</fullName>
    </submittedName>
</protein>
<feature type="binding site" evidence="2">
    <location>
        <position position="130"/>
    </location>
    <ligand>
        <name>substrate</name>
    </ligand>
</feature>
<keyword evidence="5" id="KW-1185">Reference proteome</keyword>
<keyword evidence="2" id="KW-0479">Metal-binding</keyword>